<evidence type="ECO:0000313" key="1">
    <source>
        <dbReference type="EMBL" id="MBO2437993.1"/>
    </source>
</evidence>
<keyword evidence="2" id="KW-1185">Reference proteome</keyword>
<name>A0ABS3QX18_9ACTN</name>
<dbReference type="Proteomes" id="UP000666915">
    <property type="component" value="Unassembled WGS sequence"/>
</dbReference>
<dbReference type="InterPro" id="IPR037883">
    <property type="entry name" value="Knr4/Smi1-like_sf"/>
</dbReference>
<dbReference type="RefSeq" id="WP_208266331.1">
    <property type="nucleotide sequence ID" value="NZ_BAAAGM010000018.1"/>
</dbReference>
<accession>A0ABS3QX18</accession>
<comment type="caution">
    <text evidence="1">The sequence shown here is derived from an EMBL/GenBank/DDBJ whole genome shotgun (WGS) entry which is preliminary data.</text>
</comment>
<dbReference type="SUPFAM" id="SSF160631">
    <property type="entry name" value="SMI1/KNR4-like"/>
    <property type="match status" value="1"/>
</dbReference>
<dbReference type="EMBL" id="JAGEOK010000006">
    <property type="protein sequence ID" value="MBO2437993.1"/>
    <property type="molecule type" value="Genomic_DNA"/>
</dbReference>
<protein>
    <submittedName>
        <fullName evidence="1">SMI1/KNR4 family protein</fullName>
    </submittedName>
</protein>
<proteinExistence type="predicted"/>
<sequence>MDDHVSAADGLRRAGERLAATFRSVPDGGGPGRAPHIPSGPYPDDYVALISRTGPGTLAGVLRLLVPGGDGGFGMEAEQREHEPPHPEARLWGVFTGGETCWWLPFGDDPARWLVALDGHGQQQLNLTTTEFLDEWLDGRLDLPVLALPPVPRERTLTRAGHPVAAPAEPVRDGARDPLAQLRTIIGPGRPAAAYDWEAIEAELGVPGLPADYKRLYEAYGADGRFAVNGIFVQAPDGLASHLAEYGHIYRKWAENDRNPASPERRYTAYPEPGGLLYCGSTEGRDVLCWDTAGPDPDRWPVVNLGYSEIVEFGPLTELLVAELTGVGLDMTDASLGDPTEWAWPFWGPRPPRT</sequence>
<organism evidence="1 2">
    <name type="scientific">Actinomadura nitritigenes</name>
    <dbReference type="NCBI Taxonomy" id="134602"/>
    <lineage>
        <taxon>Bacteria</taxon>
        <taxon>Bacillati</taxon>
        <taxon>Actinomycetota</taxon>
        <taxon>Actinomycetes</taxon>
        <taxon>Streptosporangiales</taxon>
        <taxon>Thermomonosporaceae</taxon>
        <taxon>Actinomadura</taxon>
    </lineage>
</organism>
<reference evidence="1 2" key="1">
    <citation type="submission" date="2021-03" db="EMBL/GenBank/DDBJ databases">
        <authorList>
            <person name="Kanchanasin P."/>
            <person name="Saeng-In P."/>
            <person name="Phongsopitanun W."/>
            <person name="Yuki M."/>
            <person name="Kudo T."/>
            <person name="Ohkuma M."/>
            <person name="Tanasupawat S."/>
        </authorList>
    </citation>
    <scope>NUCLEOTIDE SEQUENCE [LARGE SCALE GENOMIC DNA]</scope>
    <source>
        <strain evidence="1 2">L46</strain>
    </source>
</reference>
<evidence type="ECO:0000313" key="2">
    <source>
        <dbReference type="Proteomes" id="UP000666915"/>
    </source>
</evidence>
<gene>
    <name evidence="1" type="ORF">J4557_10725</name>
</gene>